<evidence type="ECO:0000313" key="1">
    <source>
        <dbReference type="EMBL" id="KAF7575008.1"/>
    </source>
</evidence>
<dbReference type="AlphaFoldDB" id="A0A834S311"/>
<comment type="caution">
    <text evidence="1">The sequence shown here is derived from an EMBL/GenBank/DDBJ whole genome shotgun (WGS) entry which is preliminary data.</text>
</comment>
<dbReference type="EMBL" id="NQIK02000002">
    <property type="protein sequence ID" value="KAF7575008.1"/>
    <property type="molecule type" value="Genomic_DNA"/>
</dbReference>
<keyword evidence="4" id="KW-1185">Reference proteome</keyword>
<dbReference type="EMBL" id="NRDI02000002">
    <property type="protein sequence ID" value="KAI1519062.1"/>
    <property type="molecule type" value="Genomic_DNA"/>
</dbReference>
<dbReference type="Proteomes" id="UP000245464">
    <property type="component" value="Chromosome 2"/>
</dbReference>
<dbReference type="Proteomes" id="UP000249757">
    <property type="component" value="Unassembled WGS sequence"/>
</dbReference>
<gene>
    <name evidence="2" type="ORF">Ptr86124_002190</name>
    <name evidence="1" type="ORF">PtrM4_066320</name>
</gene>
<accession>A0A834S311</accession>
<organism evidence="1 3">
    <name type="scientific">Pyrenophora tritici-repentis</name>
    <dbReference type="NCBI Taxonomy" id="45151"/>
    <lineage>
        <taxon>Eukaryota</taxon>
        <taxon>Fungi</taxon>
        <taxon>Dikarya</taxon>
        <taxon>Ascomycota</taxon>
        <taxon>Pezizomycotina</taxon>
        <taxon>Dothideomycetes</taxon>
        <taxon>Pleosporomycetidae</taxon>
        <taxon>Pleosporales</taxon>
        <taxon>Pleosporineae</taxon>
        <taxon>Pleosporaceae</taxon>
        <taxon>Pyrenophora</taxon>
    </lineage>
</organism>
<reference evidence="1 3" key="1">
    <citation type="journal article" date="2018" name="BMC Genomics">
        <title>Comparative genomics of the wheat fungal pathogen Pyrenophora tritici-repentis reveals chromosomal variations and genome plasticity.</title>
        <authorList>
            <person name="Moolhuijzen P."/>
            <person name="See P.T."/>
            <person name="Hane J.K."/>
            <person name="Shi G."/>
            <person name="Liu Z."/>
            <person name="Oliver R.P."/>
            <person name="Moffat C.S."/>
        </authorList>
    </citation>
    <scope>NUCLEOTIDE SEQUENCE [LARGE SCALE GENOMIC DNA]</scope>
    <source>
        <strain evidence="1">M4</strain>
    </source>
</reference>
<reference evidence="4" key="4">
    <citation type="journal article" date="2022" name="Microb. Genom.">
        <title>A global pangenome for the wheat fungal pathogen Pyrenophora tritici-repentis and prediction of effector protein structural homology.</title>
        <authorList>
            <person name="Moolhuijzen P.M."/>
            <person name="See P.T."/>
            <person name="Shi G."/>
            <person name="Powell H.R."/>
            <person name="Cockram J."/>
            <person name="Jorgensen L.N."/>
            <person name="Benslimane H."/>
            <person name="Strelkov S.E."/>
            <person name="Turner J."/>
            <person name="Liu Z."/>
            <person name="Moffat C.S."/>
        </authorList>
    </citation>
    <scope>NUCLEOTIDE SEQUENCE [LARGE SCALE GENOMIC DNA]</scope>
</reference>
<name>A0A834S311_9PLEO</name>
<evidence type="ECO:0000313" key="4">
    <source>
        <dbReference type="Proteomes" id="UP000249757"/>
    </source>
</evidence>
<evidence type="ECO:0000313" key="3">
    <source>
        <dbReference type="Proteomes" id="UP000245464"/>
    </source>
</evidence>
<proteinExistence type="predicted"/>
<reference evidence="2" key="2">
    <citation type="submission" date="2021-05" db="EMBL/GenBank/DDBJ databases">
        <authorList>
            <person name="Moolhuijzen P.M."/>
            <person name="Moffat C.S."/>
        </authorList>
    </citation>
    <scope>NUCLEOTIDE SEQUENCE</scope>
    <source>
        <strain evidence="2">86-124</strain>
    </source>
</reference>
<reference evidence="2" key="3">
    <citation type="journal article" date="2022" name="bioRxiv">
        <title>A global pangenome for the wheat fungal pathogen Pyrenophora tritici-repentis and prediction of effector protein structural homology.</title>
        <authorList>
            <person name="Moolhuijzen P."/>
            <person name="See P.T."/>
            <person name="Shi G."/>
            <person name="Powell H.R."/>
            <person name="Cockram J."/>
            <person name="Jorgensen L.N."/>
            <person name="Benslimane H."/>
            <person name="Strelkov S.E."/>
            <person name="Turner J."/>
            <person name="Liu Z."/>
            <person name="Moffat C.S."/>
        </authorList>
    </citation>
    <scope>NUCLEOTIDE SEQUENCE</scope>
    <source>
        <strain evidence="2">86-124</strain>
    </source>
</reference>
<sequence>MSSISHLPPTVMDVAGNAGMQTNRIIVINFTNKKKEFTLNLVIGAWLDSLPSDMESTSSVHDQRADLDEELEIAESATTNANHLARPRPLYFPAEAVTRLKISIVLTEGVQGVSNYDFDINSAIDELMEDLRETIATVFNRWTEPQASYFPAEAVAEYDYPTVPMAYAGAGEAEEVAVPGNGITSAMEDMRELDPAFWSHPAAPINDVRESPEAEVRGYQVVPMGEASAEGIHEYVLDNPVLVEYIHEHGLDRFFQNYPAFMEDDEVDVDWGYLAGIRGMPYKVINDRLSQCDTYTANSLTGNENFNYEDREGSRFLGYY</sequence>
<evidence type="ECO:0000313" key="2">
    <source>
        <dbReference type="EMBL" id="KAI1519062.1"/>
    </source>
</evidence>
<protein>
    <submittedName>
        <fullName evidence="1">Uncharacterized protein</fullName>
    </submittedName>
</protein>